<keyword evidence="2" id="KW-1277">Toxin-antitoxin system</keyword>
<dbReference type="PANTHER" id="PTHR35601:SF1">
    <property type="entry name" value="TOXIN RELE"/>
    <property type="match status" value="1"/>
</dbReference>
<dbReference type="PANTHER" id="PTHR35601">
    <property type="entry name" value="TOXIN RELE"/>
    <property type="match status" value="1"/>
</dbReference>
<name>A0A437J8Y6_9SPHN</name>
<dbReference type="InterPro" id="IPR035093">
    <property type="entry name" value="RelE/ParE_toxin_dom_sf"/>
</dbReference>
<dbReference type="EMBL" id="RZUL01000002">
    <property type="protein sequence ID" value="RVT41843.1"/>
    <property type="molecule type" value="Genomic_DNA"/>
</dbReference>
<evidence type="ECO:0000313" key="3">
    <source>
        <dbReference type="EMBL" id="RVT41843.1"/>
    </source>
</evidence>
<dbReference type="SUPFAM" id="SSF143011">
    <property type="entry name" value="RelE-like"/>
    <property type="match status" value="1"/>
</dbReference>
<keyword evidence="4" id="KW-1185">Reference proteome</keyword>
<protein>
    <submittedName>
        <fullName evidence="3">Type II toxin-antitoxin system RelE/ParE family toxin</fullName>
    </submittedName>
</protein>
<dbReference type="Proteomes" id="UP000282977">
    <property type="component" value="Unassembled WGS sequence"/>
</dbReference>
<organism evidence="3 4">
    <name type="scientific">Sphingobium algorifonticola</name>
    <dbReference type="NCBI Taxonomy" id="2008318"/>
    <lineage>
        <taxon>Bacteria</taxon>
        <taxon>Pseudomonadati</taxon>
        <taxon>Pseudomonadota</taxon>
        <taxon>Alphaproteobacteria</taxon>
        <taxon>Sphingomonadales</taxon>
        <taxon>Sphingomonadaceae</taxon>
        <taxon>Sphingobium</taxon>
    </lineage>
</organism>
<comment type="caution">
    <text evidence="3">The sequence shown here is derived from an EMBL/GenBank/DDBJ whole genome shotgun (WGS) entry which is preliminary data.</text>
</comment>
<dbReference type="Gene3D" id="3.30.2310.20">
    <property type="entry name" value="RelE-like"/>
    <property type="match status" value="1"/>
</dbReference>
<comment type="similarity">
    <text evidence="1">Belongs to the RelE toxin family.</text>
</comment>
<proteinExistence type="inferred from homology"/>
<dbReference type="AlphaFoldDB" id="A0A437J8Y6"/>
<evidence type="ECO:0000256" key="1">
    <source>
        <dbReference type="ARBA" id="ARBA00006226"/>
    </source>
</evidence>
<dbReference type="InterPro" id="IPR007712">
    <property type="entry name" value="RelE/ParE_toxin"/>
</dbReference>
<evidence type="ECO:0000256" key="2">
    <source>
        <dbReference type="ARBA" id="ARBA00022649"/>
    </source>
</evidence>
<dbReference type="Pfam" id="PF05016">
    <property type="entry name" value="ParE_toxin"/>
    <property type="match status" value="1"/>
</dbReference>
<dbReference type="RefSeq" id="WP_127689901.1">
    <property type="nucleotide sequence ID" value="NZ_RZUL01000002.1"/>
</dbReference>
<gene>
    <name evidence="3" type="ORF">ENE74_06125</name>
</gene>
<sequence length="96" mass="11125">MKTYELEFLETALKEWKKLAPNIRNQFAKKLEERLRQPHVTSAQLSGMADCYKIKLRAAGYRLVYQIEDEVLLIVVIAVGKRERNAVYKTAAARLD</sequence>
<dbReference type="NCBIfam" id="TIGR02385">
    <property type="entry name" value="RelE_StbE"/>
    <property type="match status" value="1"/>
</dbReference>
<reference evidence="3 4" key="1">
    <citation type="submission" date="2019-01" db="EMBL/GenBank/DDBJ databases">
        <authorList>
            <person name="Chen W.-M."/>
        </authorList>
    </citation>
    <scope>NUCLEOTIDE SEQUENCE [LARGE SCALE GENOMIC DNA]</scope>
    <source>
        <strain evidence="3 4">TLA-22</strain>
    </source>
</reference>
<dbReference type="OrthoDB" id="9801234at2"/>
<evidence type="ECO:0000313" key="4">
    <source>
        <dbReference type="Proteomes" id="UP000282977"/>
    </source>
</evidence>
<accession>A0A437J8Y6</accession>